<evidence type="ECO:0000256" key="2">
    <source>
        <dbReference type="SAM" id="Phobius"/>
    </source>
</evidence>
<organism evidence="3 4">
    <name type="scientific">Meira miltonrushii</name>
    <dbReference type="NCBI Taxonomy" id="1280837"/>
    <lineage>
        <taxon>Eukaryota</taxon>
        <taxon>Fungi</taxon>
        <taxon>Dikarya</taxon>
        <taxon>Basidiomycota</taxon>
        <taxon>Ustilaginomycotina</taxon>
        <taxon>Exobasidiomycetes</taxon>
        <taxon>Exobasidiales</taxon>
        <taxon>Brachybasidiaceae</taxon>
        <taxon>Meira</taxon>
    </lineage>
</organism>
<evidence type="ECO:0000256" key="1">
    <source>
        <dbReference type="SAM" id="MobiDB-lite"/>
    </source>
</evidence>
<dbReference type="RefSeq" id="XP_025355591.1">
    <property type="nucleotide sequence ID" value="XM_025496416.1"/>
</dbReference>
<feature type="region of interest" description="Disordered" evidence="1">
    <location>
        <begin position="419"/>
        <end position="440"/>
    </location>
</feature>
<name>A0A316VCD1_9BASI</name>
<dbReference type="STRING" id="1280837.A0A316VCD1"/>
<protein>
    <submittedName>
        <fullName evidence="3">Uncharacterized protein</fullName>
    </submittedName>
</protein>
<dbReference type="Gene3D" id="3.40.50.1820">
    <property type="entry name" value="alpha/beta hydrolase"/>
    <property type="match status" value="1"/>
</dbReference>
<dbReference type="OrthoDB" id="5985073at2759"/>
<accession>A0A316VCD1</accession>
<proteinExistence type="predicted"/>
<dbReference type="InterPro" id="IPR029058">
    <property type="entry name" value="AB_hydrolase_fold"/>
</dbReference>
<dbReference type="PANTHER" id="PTHR35560">
    <property type="entry name" value="BLL0132 PROTEIN"/>
    <property type="match status" value="1"/>
</dbReference>
<keyword evidence="2" id="KW-1133">Transmembrane helix</keyword>
<keyword evidence="2" id="KW-0472">Membrane</keyword>
<sequence length="495" mass="55039">MPFQKRVPPTPDYQQSIVELGPSNPVEAAKMAQEIDGVKNNPNGGDLAWGNTLIPGDSWSAQNPQDNQYNENKNVFYYPNAAATPGNAEADGWVALPQLGGFDLKRDVIRDNASMPFYITSDYDPKAIKKAVIIFPGKNRDSWKYTNLIRNAFEVALINHPELGLTNGTVLTIGPAVLNHYDTQFGAATPGDITWHGTQWQGGEGSKTPELDHRISLYEVLDYFNDWLFNTTNFPNLNAVTIAGHSMGGQAVQRYAMLKKQKVYDNNVHYWVGNPGSYAWLEYNRPVVNATCTQHDDWKYGIGGNTTKVPRYARKDVETNKAAIVSRYLERKVHYGLALLDNGPGDTHCEAVMQGGNHLDRGSNFVQLLGSMPGGFPVISQTVDFIANVSHQDYAMISNNQSLIRLFKEGYDQRLPDIVATNPGDKPKNTPVTPVATPPPRKFATHSNKLLSYVMLGGSVGLIIVIFTLLPFIFPANSDPWEQERWEQDAKRQLL</sequence>
<gene>
    <name evidence="3" type="ORF">FA14DRAFT_120592</name>
</gene>
<dbReference type="Proteomes" id="UP000245771">
    <property type="component" value="Unassembled WGS sequence"/>
</dbReference>
<keyword evidence="4" id="KW-1185">Reference proteome</keyword>
<reference evidence="3 4" key="1">
    <citation type="journal article" date="2018" name="Mol. Biol. Evol.">
        <title>Broad Genomic Sampling Reveals a Smut Pathogenic Ancestry of the Fungal Clade Ustilaginomycotina.</title>
        <authorList>
            <person name="Kijpornyongpan T."/>
            <person name="Mondo S.J."/>
            <person name="Barry K."/>
            <person name="Sandor L."/>
            <person name="Lee J."/>
            <person name="Lipzen A."/>
            <person name="Pangilinan J."/>
            <person name="LaButti K."/>
            <person name="Hainaut M."/>
            <person name="Henrissat B."/>
            <person name="Grigoriev I.V."/>
            <person name="Spatafora J.W."/>
            <person name="Aime M.C."/>
        </authorList>
    </citation>
    <scope>NUCLEOTIDE SEQUENCE [LARGE SCALE GENOMIC DNA]</scope>
    <source>
        <strain evidence="3 4">MCA 3882</strain>
    </source>
</reference>
<dbReference type="InParanoid" id="A0A316VCD1"/>
<dbReference type="SUPFAM" id="SSF53474">
    <property type="entry name" value="alpha/beta-Hydrolases"/>
    <property type="match status" value="2"/>
</dbReference>
<dbReference type="GeneID" id="37018197"/>
<evidence type="ECO:0000313" key="4">
    <source>
        <dbReference type="Proteomes" id="UP000245771"/>
    </source>
</evidence>
<keyword evidence="2" id="KW-0812">Transmembrane</keyword>
<evidence type="ECO:0000313" key="3">
    <source>
        <dbReference type="EMBL" id="PWN35289.1"/>
    </source>
</evidence>
<dbReference type="EMBL" id="KZ819603">
    <property type="protein sequence ID" value="PWN35289.1"/>
    <property type="molecule type" value="Genomic_DNA"/>
</dbReference>
<dbReference type="PANTHER" id="PTHR35560:SF3">
    <property type="entry name" value="PEPTIDASE S9 PROLYL OLIGOPEPTIDASE CATALYTIC DOMAIN-CONTAINING PROTEIN"/>
    <property type="match status" value="1"/>
</dbReference>
<dbReference type="AlphaFoldDB" id="A0A316VCD1"/>
<feature type="transmembrane region" description="Helical" evidence="2">
    <location>
        <begin position="450"/>
        <end position="474"/>
    </location>
</feature>